<dbReference type="InterPro" id="IPR014710">
    <property type="entry name" value="RmlC-like_jellyroll"/>
</dbReference>
<dbReference type="Gene3D" id="2.60.120.10">
    <property type="entry name" value="Jelly Rolls"/>
    <property type="match status" value="1"/>
</dbReference>
<dbReference type="PANTHER" id="PTHR24567">
    <property type="entry name" value="CRP FAMILY TRANSCRIPTIONAL REGULATORY PROTEIN"/>
    <property type="match status" value="1"/>
</dbReference>
<dbReference type="PROSITE" id="PS50042">
    <property type="entry name" value="CNMP_BINDING_3"/>
    <property type="match status" value="1"/>
</dbReference>
<evidence type="ECO:0000259" key="1">
    <source>
        <dbReference type="PROSITE" id="PS50042"/>
    </source>
</evidence>
<sequence length="161" mass="17976">MTTVTAMRTLLDELPQDSRDRLLEHSRPVHFPAGARIFRERQHADRFWIIATGRVELDVHVPGRRNATVDTLVGGALLGCSWLMQPYHWHLGATAVTRVEALEFDAQAVRELCARDPAVGEAVFACVAAAMARRLLSTRSRMVDLDDRAQRAGLDSLAYAR</sequence>
<protein>
    <submittedName>
        <fullName evidence="2">Cyclic nucleotide-binding domain-containing protein</fullName>
    </submittedName>
</protein>
<organism evidence="2 3">
    <name type="scientific">Streptomyces xanthii</name>
    <dbReference type="NCBI Taxonomy" id="2768069"/>
    <lineage>
        <taxon>Bacteria</taxon>
        <taxon>Bacillati</taxon>
        <taxon>Actinomycetota</taxon>
        <taxon>Actinomycetes</taxon>
        <taxon>Kitasatosporales</taxon>
        <taxon>Streptomycetaceae</taxon>
        <taxon>Streptomyces</taxon>
    </lineage>
</organism>
<dbReference type="GO" id="GO:0005829">
    <property type="term" value="C:cytosol"/>
    <property type="evidence" value="ECO:0007669"/>
    <property type="project" value="TreeGrafter"/>
</dbReference>
<accession>A0A7H1B0P0</accession>
<dbReference type="Pfam" id="PF00027">
    <property type="entry name" value="cNMP_binding"/>
    <property type="match status" value="1"/>
</dbReference>
<dbReference type="CDD" id="cd00038">
    <property type="entry name" value="CAP_ED"/>
    <property type="match status" value="1"/>
</dbReference>
<gene>
    <name evidence="2" type="ORF">IAG42_00840</name>
</gene>
<dbReference type="EMBL" id="CP061281">
    <property type="protein sequence ID" value="QNS02295.1"/>
    <property type="molecule type" value="Genomic_DNA"/>
</dbReference>
<dbReference type="SUPFAM" id="SSF51206">
    <property type="entry name" value="cAMP-binding domain-like"/>
    <property type="match status" value="1"/>
</dbReference>
<evidence type="ECO:0000313" key="2">
    <source>
        <dbReference type="EMBL" id="QNS02295.1"/>
    </source>
</evidence>
<dbReference type="SMART" id="SM00100">
    <property type="entry name" value="cNMP"/>
    <property type="match status" value="1"/>
</dbReference>
<dbReference type="InterPro" id="IPR000595">
    <property type="entry name" value="cNMP-bd_dom"/>
</dbReference>
<keyword evidence="3" id="KW-1185">Reference proteome</keyword>
<dbReference type="KEGG" id="sxn:IAG42_00840"/>
<dbReference type="InterPro" id="IPR050397">
    <property type="entry name" value="Env_Response_Regulators"/>
</dbReference>
<feature type="domain" description="Cyclic nucleotide-binding" evidence="1">
    <location>
        <begin position="10"/>
        <end position="112"/>
    </location>
</feature>
<dbReference type="AlphaFoldDB" id="A0A7H1B0P0"/>
<dbReference type="Proteomes" id="UP000516428">
    <property type="component" value="Chromosome"/>
</dbReference>
<evidence type="ECO:0000313" key="3">
    <source>
        <dbReference type="Proteomes" id="UP000516428"/>
    </source>
</evidence>
<name>A0A7H1B0P0_9ACTN</name>
<dbReference type="PANTHER" id="PTHR24567:SF74">
    <property type="entry name" value="HTH-TYPE TRANSCRIPTIONAL REGULATOR ARCR"/>
    <property type="match status" value="1"/>
</dbReference>
<reference evidence="2 3" key="1">
    <citation type="submission" date="2020-09" db="EMBL/GenBank/DDBJ databases">
        <title>A novel species.</title>
        <authorList>
            <person name="Gao J."/>
        </authorList>
    </citation>
    <scope>NUCLEOTIDE SEQUENCE [LARGE SCALE GENOMIC DNA]</scope>
    <source>
        <strain evidence="2 3">CRXT-Y-14</strain>
    </source>
</reference>
<dbReference type="RefSeq" id="WP_188335050.1">
    <property type="nucleotide sequence ID" value="NZ_CP061281.1"/>
</dbReference>
<dbReference type="GO" id="GO:0003700">
    <property type="term" value="F:DNA-binding transcription factor activity"/>
    <property type="evidence" value="ECO:0007669"/>
    <property type="project" value="TreeGrafter"/>
</dbReference>
<proteinExistence type="predicted"/>
<dbReference type="InterPro" id="IPR018490">
    <property type="entry name" value="cNMP-bd_dom_sf"/>
</dbReference>